<gene>
    <name evidence="1" type="ORF">BDV25DRAFT_142715</name>
</gene>
<dbReference type="Proteomes" id="UP000325780">
    <property type="component" value="Unassembled WGS sequence"/>
</dbReference>
<organism evidence="1 2">
    <name type="scientific">Aspergillus avenaceus</name>
    <dbReference type="NCBI Taxonomy" id="36643"/>
    <lineage>
        <taxon>Eukaryota</taxon>
        <taxon>Fungi</taxon>
        <taxon>Dikarya</taxon>
        <taxon>Ascomycota</taxon>
        <taxon>Pezizomycotina</taxon>
        <taxon>Eurotiomycetes</taxon>
        <taxon>Eurotiomycetidae</taxon>
        <taxon>Eurotiales</taxon>
        <taxon>Aspergillaceae</taxon>
        <taxon>Aspergillus</taxon>
        <taxon>Aspergillus subgen. Circumdati</taxon>
    </lineage>
</organism>
<sequence length="222" mass="24933">MNKELLNNDNPPLQDKGQSIKEVYPDLYYEDDSKLNQPTKVRFFIDVPRKATNFEILTQSISTFSDMKEKGLLCNPASPVEKGLKRISYHILAGCHHGGLLLVDNFINVLIRSRKHVGKCKDDELPLPLRSGDGKVRALMSEITWEKKGEEVVISDVDADDVDYMGYMDEMGGMGDMVDMNCIDDKNDMGGTRDMGDMRETDVRDALELTGGVEAKPWSPLD</sequence>
<protein>
    <submittedName>
        <fullName evidence="1">Uncharacterized protein</fullName>
    </submittedName>
</protein>
<name>A0A5N6TM88_ASPAV</name>
<evidence type="ECO:0000313" key="1">
    <source>
        <dbReference type="EMBL" id="KAE8147466.1"/>
    </source>
</evidence>
<reference evidence="1 2" key="1">
    <citation type="submission" date="2019-04" db="EMBL/GenBank/DDBJ databases">
        <title>Friends and foes A comparative genomics study of 23 Aspergillus species from section Flavi.</title>
        <authorList>
            <consortium name="DOE Joint Genome Institute"/>
            <person name="Kjaerbolling I."/>
            <person name="Vesth T."/>
            <person name="Frisvad J.C."/>
            <person name="Nybo J.L."/>
            <person name="Theobald S."/>
            <person name="Kildgaard S."/>
            <person name="Isbrandt T."/>
            <person name="Kuo A."/>
            <person name="Sato A."/>
            <person name="Lyhne E.K."/>
            <person name="Kogle M.E."/>
            <person name="Wiebenga A."/>
            <person name="Kun R.S."/>
            <person name="Lubbers R.J."/>
            <person name="Makela M.R."/>
            <person name="Barry K."/>
            <person name="Chovatia M."/>
            <person name="Clum A."/>
            <person name="Daum C."/>
            <person name="Haridas S."/>
            <person name="He G."/>
            <person name="LaButti K."/>
            <person name="Lipzen A."/>
            <person name="Mondo S."/>
            <person name="Riley R."/>
            <person name="Salamov A."/>
            <person name="Simmons B.A."/>
            <person name="Magnuson J.K."/>
            <person name="Henrissat B."/>
            <person name="Mortensen U.H."/>
            <person name="Larsen T.O."/>
            <person name="Devries R.P."/>
            <person name="Grigoriev I.V."/>
            <person name="Machida M."/>
            <person name="Baker S.E."/>
            <person name="Andersen M.R."/>
        </authorList>
    </citation>
    <scope>NUCLEOTIDE SEQUENCE [LARGE SCALE GENOMIC DNA]</scope>
    <source>
        <strain evidence="1 2">IBT 18842</strain>
    </source>
</reference>
<dbReference type="EMBL" id="ML742206">
    <property type="protein sequence ID" value="KAE8147466.1"/>
    <property type="molecule type" value="Genomic_DNA"/>
</dbReference>
<keyword evidence="2" id="KW-1185">Reference proteome</keyword>
<accession>A0A5N6TM88</accession>
<dbReference type="AlphaFoldDB" id="A0A5N6TM88"/>
<evidence type="ECO:0000313" key="2">
    <source>
        <dbReference type="Proteomes" id="UP000325780"/>
    </source>
</evidence>
<proteinExistence type="predicted"/>